<protein>
    <submittedName>
        <fullName evidence="1">Uncharacterized protein</fullName>
    </submittedName>
</protein>
<gene>
    <name evidence="1" type="ORF">GRI97_09515</name>
</gene>
<keyword evidence="2" id="KW-1185">Reference proteome</keyword>
<proteinExistence type="predicted"/>
<accession>A0A6I4TSV3</accession>
<comment type="caution">
    <text evidence="1">The sequence shown here is derived from an EMBL/GenBank/DDBJ whole genome shotgun (WGS) entry which is preliminary data.</text>
</comment>
<organism evidence="1 2">
    <name type="scientific">Croceibacterium xixiisoli</name>
    <dbReference type="NCBI Taxonomy" id="1476466"/>
    <lineage>
        <taxon>Bacteria</taxon>
        <taxon>Pseudomonadati</taxon>
        <taxon>Pseudomonadota</taxon>
        <taxon>Alphaproteobacteria</taxon>
        <taxon>Sphingomonadales</taxon>
        <taxon>Erythrobacteraceae</taxon>
        <taxon>Croceibacterium</taxon>
    </lineage>
</organism>
<dbReference type="Proteomes" id="UP000469430">
    <property type="component" value="Unassembled WGS sequence"/>
</dbReference>
<reference evidence="1 2" key="1">
    <citation type="submission" date="2019-12" db="EMBL/GenBank/DDBJ databases">
        <title>Genomic-based taxomic classification of the family Erythrobacteraceae.</title>
        <authorList>
            <person name="Xu L."/>
        </authorList>
    </citation>
    <scope>NUCLEOTIDE SEQUENCE [LARGE SCALE GENOMIC DNA]</scope>
    <source>
        <strain evidence="1 2">S36</strain>
    </source>
</reference>
<name>A0A6I4TSV3_9SPHN</name>
<evidence type="ECO:0000313" key="2">
    <source>
        <dbReference type="Proteomes" id="UP000469430"/>
    </source>
</evidence>
<evidence type="ECO:0000313" key="1">
    <source>
        <dbReference type="EMBL" id="MXO99225.1"/>
    </source>
</evidence>
<dbReference type="EMBL" id="WTYJ01000002">
    <property type="protein sequence ID" value="MXO99225.1"/>
    <property type="molecule type" value="Genomic_DNA"/>
</dbReference>
<dbReference type="AlphaFoldDB" id="A0A6I4TSV3"/>
<sequence length="56" mass="6005">MSHCTHHFVASADQGSSAITAANGCDQPCPYGNFYHCCIVTGPHDGPHFCDQGHSW</sequence>
<dbReference type="RefSeq" id="WP_161390969.1">
    <property type="nucleotide sequence ID" value="NZ_JBHSCP010000001.1"/>
</dbReference>